<name>A0A9D1A6R2_9FIRM</name>
<dbReference type="FunFam" id="3.40.640.10:FF:000004">
    <property type="entry name" value="Acetylornithine aminotransferase"/>
    <property type="match status" value="1"/>
</dbReference>
<dbReference type="InterPro" id="IPR015424">
    <property type="entry name" value="PyrdxlP-dep_Trfase"/>
</dbReference>
<dbReference type="InterPro" id="IPR005814">
    <property type="entry name" value="Aminotrans_3"/>
</dbReference>
<dbReference type="PANTHER" id="PTHR11986">
    <property type="entry name" value="AMINOTRANSFERASE CLASS III"/>
    <property type="match status" value="1"/>
</dbReference>
<dbReference type="GO" id="GO:0008483">
    <property type="term" value="F:transaminase activity"/>
    <property type="evidence" value="ECO:0007669"/>
    <property type="project" value="UniProtKB-KW"/>
</dbReference>
<evidence type="ECO:0000313" key="7">
    <source>
        <dbReference type="Proteomes" id="UP000824258"/>
    </source>
</evidence>
<gene>
    <name evidence="6" type="ORF">IAA70_02885</name>
</gene>
<dbReference type="InterPro" id="IPR049704">
    <property type="entry name" value="Aminotrans_3_PPA_site"/>
</dbReference>
<evidence type="ECO:0000256" key="1">
    <source>
        <dbReference type="ARBA" id="ARBA00001933"/>
    </source>
</evidence>
<dbReference type="PROSITE" id="PS00600">
    <property type="entry name" value="AA_TRANSFER_CLASS_3"/>
    <property type="match status" value="1"/>
</dbReference>
<sequence>MDIKSLDHQYVANTYNRFPVEIVSGKGSVVVDRDGKEYIDLGTGIAVNAFGVADEAWQQAVIAQMGKFQHTSNLYYSEPCAVLAKMLCERTGMKKVFFSNSGAEANECAIKVARKYAAGKKGKDCCYILTLEHSFHGRTLTTLAATGQEEFHRDFRPLTPGFLHAKVNDLADVEAKLDAYPVAGILIEIVQGEGGVIPLEESFVKGIAALCQERDILLMCDEVQIGNGRSGMLYGYMNFGVKPDVVSTAKGLCAGLPLGATLLGEKVEYTLGYGDHGSTFGGNPICCAGAISTLSRMDEALLQGVRERSKKIVDTLTGKKGVKAVTGMGLLLGIDPVRPAGDVISECMERGVLVLSAHGKVRLLPALNIPMDLLEKALDVLVDVLGKDVS</sequence>
<comment type="similarity">
    <text evidence="5">Belongs to the class-III pyridoxal-phosphate-dependent aminotransferase family.</text>
</comment>
<dbReference type="PIRSF" id="PIRSF000521">
    <property type="entry name" value="Transaminase_4ab_Lys_Orn"/>
    <property type="match status" value="1"/>
</dbReference>
<dbReference type="InterPro" id="IPR015421">
    <property type="entry name" value="PyrdxlP-dep_Trfase_major"/>
</dbReference>
<protein>
    <submittedName>
        <fullName evidence="6">Aminotransferase class III-fold pyridoxal phosphate-dependent enzyme</fullName>
    </submittedName>
</protein>
<evidence type="ECO:0000313" key="6">
    <source>
        <dbReference type="EMBL" id="HIR09331.1"/>
    </source>
</evidence>
<dbReference type="InterPro" id="IPR015422">
    <property type="entry name" value="PyrdxlP-dep_Trfase_small"/>
</dbReference>
<evidence type="ECO:0000256" key="3">
    <source>
        <dbReference type="ARBA" id="ARBA00022679"/>
    </source>
</evidence>
<dbReference type="Gene3D" id="3.90.1150.10">
    <property type="entry name" value="Aspartate Aminotransferase, domain 1"/>
    <property type="match status" value="1"/>
</dbReference>
<dbReference type="SUPFAM" id="SSF53383">
    <property type="entry name" value="PLP-dependent transferases"/>
    <property type="match status" value="1"/>
</dbReference>
<dbReference type="GO" id="GO:0042802">
    <property type="term" value="F:identical protein binding"/>
    <property type="evidence" value="ECO:0007669"/>
    <property type="project" value="TreeGrafter"/>
</dbReference>
<comment type="cofactor">
    <cofactor evidence="1">
        <name>pyridoxal 5'-phosphate</name>
        <dbReference type="ChEBI" id="CHEBI:597326"/>
    </cofactor>
</comment>
<keyword evidence="2 6" id="KW-0032">Aminotransferase</keyword>
<dbReference type="CDD" id="cd00610">
    <property type="entry name" value="OAT_like"/>
    <property type="match status" value="1"/>
</dbReference>
<reference evidence="6" key="2">
    <citation type="journal article" date="2021" name="PeerJ">
        <title>Extensive microbial diversity within the chicken gut microbiome revealed by metagenomics and culture.</title>
        <authorList>
            <person name="Gilroy R."/>
            <person name="Ravi A."/>
            <person name="Getino M."/>
            <person name="Pursley I."/>
            <person name="Horton D.L."/>
            <person name="Alikhan N.F."/>
            <person name="Baker D."/>
            <person name="Gharbi K."/>
            <person name="Hall N."/>
            <person name="Watson M."/>
            <person name="Adriaenssens E.M."/>
            <person name="Foster-Nyarko E."/>
            <person name="Jarju S."/>
            <person name="Secka A."/>
            <person name="Antonio M."/>
            <person name="Oren A."/>
            <person name="Chaudhuri R.R."/>
            <person name="La Ragione R."/>
            <person name="Hildebrand F."/>
            <person name="Pallen M.J."/>
        </authorList>
    </citation>
    <scope>NUCLEOTIDE SEQUENCE</scope>
    <source>
        <strain evidence="6">ChiHjej9B8-7071</strain>
    </source>
</reference>
<reference evidence="6" key="1">
    <citation type="submission" date="2020-10" db="EMBL/GenBank/DDBJ databases">
        <authorList>
            <person name="Gilroy R."/>
        </authorList>
    </citation>
    <scope>NUCLEOTIDE SEQUENCE</scope>
    <source>
        <strain evidence="6">ChiHjej9B8-7071</strain>
    </source>
</reference>
<dbReference type="Pfam" id="PF00202">
    <property type="entry name" value="Aminotran_3"/>
    <property type="match status" value="1"/>
</dbReference>
<evidence type="ECO:0000256" key="5">
    <source>
        <dbReference type="RuleBase" id="RU003560"/>
    </source>
</evidence>
<evidence type="ECO:0000256" key="2">
    <source>
        <dbReference type="ARBA" id="ARBA00022576"/>
    </source>
</evidence>
<dbReference type="AlphaFoldDB" id="A0A9D1A6R2"/>
<dbReference type="Proteomes" id="UP000824258">
    <property type="component" value="Unassembled WGS sequence"/>
</dbReference>
<proteinExistence type="inferred from homology"/>
<dbReference type="PANTHER" id="PTHR11986:SF79">
    <property type="entry name" value="ACETYLORNITHINE AMINOTRANSFERASE, MITOCHONDRIAL"/>
    <property type="match status" value="1"/>
</dbReference>
<dbReference type="GO" id="GO:0030170">
    <property type="term" value="F:pyridoxal phosphate binding"/>
    <property type="evidence" value="ECO:0007669"/>
    <property type="project" value="InterPro"/>
</dbReference>
<evidence type="ECO:0000256" key="4">
    <source>
        <dbReference type="ARBA" id="ARBA00022898"/>
    </source>
</evidence>
<dbReference type="Gene3D" id="3.40.640.10">
    <property type="entry name" value="Type I PLP-dependent aspartate aminotransferase-like (Major domain)"/>
    <property type="match status" value="1"/>
</dbReference>
<comment type="caution">
    <text evidence="6">The sequence shown here is derived from an EMBL/GenBank/DDBJ whole genome shotgun (WGS) entry which is preliminary data.</text>
</comment>
<organism evidence="6 7">
    <name type="scientific">Candidatus Avoscillospira stercoripullorum</name>
    <dbReference type="NCBI Taxonomy" id="2840709"/>
    <lineage>
        <taxon>Bacteria</taxon>
        <taxon>Bacillati</taxon>
        <taxon>Bacillota</taxon>
        <taxon>Clostridia</taxon>
        <taxon>Eubacteriales</taxon>
        <taxon>Oscillospiraceae</taxon>
        <taxon>Oscillospiraceae incertae sedis</taxon>
        <taxon>Candidatus Avoscillospira</taxon>
    </lineage>
</organism>
<dbReference type="InterPro" id="IPR050103">
    <property type="entry name" value="Class-III_PLP-dep_AT"/>
</dbReference>
<keyword evidence="4 5" id="KW-0663">Pyridoxal phosphate</keyword>
<accession>A0A9D1A6R2</accession>
<dbReference type="EMBL" id="DVGD01000080">
    <property type="protein sequence ID" value="HIR09331.1"/>
    <property type="molecule type" value="Genomic_DNA"/>
</dbReference>
<keyword evidence="3" id="KW-0808">Transferase</keyword>